<dbReference type="Proteomes" id="UP000655751">
    <property type="component" value="Unassembled WGS sequence"/>
</dbReference>
<dbReference type="EMBL" id="JADMLG010000003">
    <property type="protein sequence ID" value="MBH0776810.1"/>
    <property type="molecule type" value="Genomic_DNA"/>
</dbReference>
<gene>
    <name evidence="1" type="ORF">IT779_10990</name>
</gene>
<evidence type="ECO:0000313" key="1">
    <source>
        <dbReference type="EMBL" id="MBH0776810.1"/>
    </source>
</evidence>
<organism evidence="1 2">
    <name type="scientific">Nocardia bovistercoris</name>
    <dbReference type="NCBI Taxonomy" id="2785916"/>
    <lineage>
        <taxon>Bacteria</taxon>
        <taxon>Bacillati</taxon>
        <taxon>Actinomycetota</taxon>
        <taxon>Actinomycetes</taxon>
        <taxon>Mycobacteriales</taxon>
        <taxon>Nocardiaceae</taxon>
        <taxon>Nocardia</taxon>
    </lineage>
</organism>
<protein>
    <submittedName>
        <fullName evidence="1">Uncharacterized protein</fullName>
    </submittedName>
</protein>
<dbReference type="AlphaFoldDB" id="A0A931N034"/>
<name>A0A931N034_9NOCA</name>
<keyword evidence="2" id="KW-1185">Reference proteome</keyword>
<reference evidence="1" key="1">
    <citation type="submission" date="2020-11" db="EMBL/GenBank/DDBJ databases">
        <title>Nocardia NEAU-351.nov., a novel actinomycete isolated from the cow dung.</title>
        <authorList>
            <person name="Zhang X."/>
        </authorList>
    </citation>
    <scope>NUCLEOTIDE SEQUENCE</scope>
    <source>
        <strain evidence="1">NEAU-351</strain>
    </source>
</reference>
<accession>A0A931N034</accession>
<evidence type="ECO:0000313" key="2">
    <source>
        <dbReference type="Proteomes" id="UP000655751"/>
    </source>
</evidence>
<sequence>MPTVLKMLLAERHLTSHPDFLSVYDRCAAQLDPPVPPGHGPAKAQYYQWLSGRMVGLPRDYHRKVLQRMFPGWTVERLFQMADIIPSGARGHRPSTPVDSELEAFLGADMVEHGATLVYPARGGSAVMVPEGDLRGLLYVSALLQRNTGLRVDFRNDREVAVRGDRQYITFGAAGAARYSLMAEHPLFTLGVGRGETIDHVELSDGARFDAGGDRHIGLVARVRPSPRLYPGRYWFHCAGPGTRGAAGAGWFLANQWNALHEQVGDREFVAVVGVRAHSDQTSGLVTLLVAPPREP</sequence>
<comment type="caution">
    <text evidence="1">The sequence shown here is derived from an EMBL/GenBank/DDBJ whole genome shotgun (WGS) entry which is preliminary data.</text>
</comment>
<dbReference type="RefSeq" id="WP_196149117.1">
    <property type="nucleotide sequence ID" value="NZ_JADMLG010000003.1"/>
</dbReference>
<proteinExistence type="predicted"/>